<evidence type="ECO:0000256" key="4">
    <source>
        <dbReference type="ARBA" id="ARBA00022989"/>
    </source>
</evidence>
<dbReference type="InterPro" id="IPR023081">
    <property type="entry name" value="Cell_div_FtsB"/>
</dbReference>
<keyword evidence="3 7" id="KW-0812">Transmembrane</keyword>
<evidence type="ECO:0000256" key="1">
    <source>
        <dbReference type="ARBA" id="ARBA00022475"/>
    </source>
</evidence>
<protein>
    <recommendedName>
        <fullName evidence="7">Cell division protein FtsB</fullName>
    </recommendedName>
</protein>
<dbReference type="HAMAP" id="MF_00599">
    <property type="entry name" value="FtsB"/>
    <property type="match status" value="1"/>
</dbReference>
<feature type="region of interest" description="Disordered" evidence="8">
    <location>
        <begin position="89"/>
        <end position="123"/>
    </location>
</feature>
<keyword evidence="10" id="KW-1185">Reference proteome</keyword>
<evidence type="ECO:0000313" key="10">
    <source>
        <dbReference type="Proteomes" id="UP000824988"/>
    </source>
</evidence>
<comment type="subcellular location">
    <subcellularLocation>
        <location evidence="7">Cell inner membrane</location>
        <topology evidence="7">Single-pass type II membrane protein</topology>
    </subcellularLocation>
    <text evidence="7">Localizes to the division septum.</text>
</comment>
<keyword evidence="2 7" id="KW-0132">Cell division</keyword>
<dbReference type="NCBIfam" id="NF002058">
    <property type="entry name" value="PRK00888.1"/>
    <property type="match status" value="1"/>
</dbReference>
<proteinExistence type="inferred from homology"/>
<evidence type="ECO:0000256" key="3">
    <source>
        <dbReference type="ARBA" id="ARBA00022692"/>
    </source>
</evidence>
<dbReference type="AlphaFoldDB" id="A0A8D4VQL5"/>
<keyword evidence="5 7" id="KW-0472">Membrane</keyword>
<keyword evidence="1 7" id="KW-1003">Cell membrane</keyword>
<dbReference type="InterPro" id="IPR007060">
    <property type="entry name" value="FtsL/DivIC"/>
</dbReference>
<evidence type="ECO:0000256" key="6">
    <source>
        <dbReference type="ARBA" id="ARBA00023306"/>
    </source>
</evidence>
<comment type="function">
    <text evidence="7">Essential cell division protein. May link together the upstream cell division proteins, which are predominantly cytoplasmic, with the downstream cell division proteins, which are predominantly periplasmic.</text>
</comment>
<feature type="compositionally biased region" description="Basic and acidic residues" evidence="8">
    <location>
        <begin position="101"/>
        <end position="111"/>
    </location>
</feature>
<comment type="subunit">
    <text evidence="7">Part of a complex composed of FtsB, FtsL and FtsQ.</text>
</comment>
<dbReference type="GO" id="GO:0005886">
    <property type="term" value="C:plasma membrane"/>
    <property type="evidence" value="ECO:0007669"/>
    <property type="project" value="UniProtKB-SubCell"/>
</dbReference>
<keyword evidence="6 7" id="KW-0131">Cell cycle</keyword>
<dbReference type="RefSeq" id="WP_082411605.1">
    <property type="nucleotide sequence ID" value="NZ_AP019782.1"/>
</dbReference>
<evidence type="ECO:0000256" key="2">
    <source>
        <dbReference type="ARBA" id="ARBA00022618"/>
    </source>
</evidence>
<comment type="similarity">
    <text evidence="7">Belongs to the FtsB family.</text>
</comment>
<dbReference type="EMBL" id="AP019782">
    <property type="protein sequence ID" value="BBL70827.1"/>
    <property type="molecule type" value="Genomic_DNA"/>
</dbReference>
<sequence>MKAINAILLVLLALLQYRLWLGDGNIPEVRRLKLRRDDMMAEAAKLRERNQELDADVVDLKEGLDAVEERARQDLGMIKTDEIFIQVIDAKAKQRPPPPPTREDRMERELKPPTNKLDLPSED</sequence>
<feature type="topological domain" description="Cytoplasmic" evidence="7">
    <location>
        <begin position="1"/>
        <end position="3"/>
    </location>
</feature>
<evidence type="ECO:0000256" key="5">
    <source>
        <dbReference type="ARBA" id="ARBA00023136"/>
    </source>
</evidence>
<dbReference type="Pfam" id="PF04977">
    <property type="entry name" value="DivIC"/>
    <property type="match status" value="1"/>
</dbReference>
<dbReference type="GO" id="GO:0030428">
    <property type="term" value="C:cell septum"/>
    <property type="evidence" value="ECO:0007669"/>
    <property type="project" value="TreeGrafter"/>
</dbReference>
<dbReference type="PANTHER" id="PTHR37485">
    <property type="entry name" value="CELL DIVISION PROTEIN FTSB"/>
    <property type="match status" value="1"/>
</dbReference>
<reference evidence="9" key="1">
    <citation type="submission" date="2019-06" db="EMBL/GenBank/DDBJ databases">
        <title>Complete genome sequence of Methylogaea oryzae strain JCM16910.</title>
        <authorList>
            <person name="Asakawa S."/>
        </authorList>
    </citation>
    <scope>NUCLEOTIDE SEQUENCE</scope>
    <source>
        <strain evidence="9">E10</strain>
    </source>
</reference>
<evidence type="ECO:0000256" key="7">
    <source>
        <dbReference type="HAMAP-Rule" id="MF_00599"/>
    </source>
</evidence>
<keyword evidence="7" id="KW-0175">Coiled coil</keyword>
<name>A0A8D4VQL5_9GAMM</name>
<dbReference type="PANTHER" id="PTHR37485:SF1">
    <property type="entry name" value="CELL DIVISION PROTEIN FTSB"/>
    <property type="match status" value="1"/>
</dbReference>
<feature type="topological domain" description="Periplasmic" evidence="7">
    <location>
        <begin position="22"/>
        <end position="123"/>
    </location>
</feature>
<organism evidence="9 10">
    <name type="scientific">Methylogaea oryzae</name>
    <dbReference type="NCBI Taxonomy" id="1295382"/>
    <lineage>
        <taxon>Bacteria</taxon>
        <taxon>Pseudomonadati</taxon>
        <taxon>Pseudomonadota</taxon>
        <taxon>Gammaproteobacteria</taxon>
        <taxon>Methylococcales</taxon>
        <taxon>Methylococcaceae</taxon>
        <taxon>Methylogaea</taxon>
    </lineage>
</organism>
<dbReference type="GO" id="GO:0032153">
    <property type="term" value="C:cell division site"/>
    <property type="evidence" value="ECO:0007669"/>
    <property type="project" value="UniProtKB-UniRule"/>
</dbReference>
<accession>A0A8D4VQL5</accession>
<evidence type="ECO:0000313" key="9">
    <source>
        <dbReference type="EMBL" id="BBL70827.1"/>
    </source>
</evidence>
<gene>
    <name evidence="7" type="primary">ftsB</name>
    <name evidence="9" type="ORF">MoryE10_14330</name>
</gene>
<keyword evidence="4 7" id="KW-1133">Transmembrane helix</keyword>
<dbReference type="KEGG" id="moz:MoryE10_14330"/>
<evidence type="ECO:0000256" key="8">
    <source>
        <dbReference type="SAM" id="MobiDB-lite"/>
    </source>
</evidence>
<dbReference type="Proteomes" id="UP000824988">
    <property type="component" value="Chromosome"/>
</dbReference>
<keyword evidence="7" id="KW-0997">Cell inner membrane</keyword>
<feature type="coiled-coil region" evidence="7">
    <location>
        <begin position="29"/>
        <end position="70"/>
    </location>
</feature>
<dbReference type="GO" id="GO:0043093">
    <property type="term" value="P:FtsZ-dependent cytokinesis"/>
    <property type="evidence" value="ECO:0007669"/>
    <property type="project" value="UniProtKB-UniRule"/>
</dbReference>